<keyword evidence="1" id="KW-0732">Signal</keyword>
<organism evidence="2 3">
    <name type="scientific">Gulbenkiania indica</name>
    <dbReference type="NCBI Taxonomy" id="375574"/>
    <lineage>
        <taxon>Bacteria</taxon>
        <taxon>Pseudomonadati</taxon>
        <taxon>Pseudomonadota</taxon>
        <taxon>Betaproteobacteria</taxon>
        <taxon>Neisseriales</taxon>
        <taxon>Chromobacteriaceae</taxon>
        <taxon>Gulbenkiania</taxon>
    </lineage>
</organism>
<reference evidence="3" key="1">
    <citation type="submission" date="2015-08" db="EMBL/GenBank/DDBJ databases">
        <authorList>
            <person name="Varghese N."/>
        </authorList>
    </citation>
    <scope>NUCLEOTIDE SEQUENCE [LARGE SCALE GENOMIC DNA]</scope>
    <source>
        <strain evidence="3">DSM 17901</strain>
    </source>
</reference>
<protein>
    <submittedName>
        <fullName evidence="2">Uncharacterized protein</fullName>
    </submittedName>
</protein>
<name>A0A0K6GTS4_9NEIS</name>
<evidence type="ECO:0000256" key="1">
    <source>
        <dbReference type="SAM" id="SignalP"/>
    </source>
</evidence>
<feature type="chain" id="PRO_5005503654" evidence="1">
    <location>
        <begin position="20"/>
        <end position="144"/>
    </location>
</feature>
<sequence length="144" mass="15263">MKQWIIAALLLAPAVEAGAACGKARTVFACTTAQGKEVEVCDAGATLSYRFGRPGRPEMMLSVPRSAASTSQWPGIGRYISYSVDIPNGHTVYSVFWGADRNAEDHPVEAGVNVLVNGQSAAIVKCGGERIVQNIEGIDLKPTE</sequence>
<dbReference type="AlphaFoldDB" id="A0A0K6GTS4"/>
<dbReference type="STRING" id="375574.GCA_001418035_00654"/>
<evidence type="ECO:0000313" key="3">
    <source>
        <dbReference type="Proteomes" id="UP000243535"/>
    </source>
</evidence>
<keyword evidence="3" id="KW-1185">Reference proteome</keyword>
<accession>A0A0K6GTS4</accession>
<dbReference type="OrthoDB" id="8591210at2"/>
<gene>
    <name evidence="2" type="ORF">Ga0061063_0856</name>
</gene>
<proteinExistence type="predicted"/>
<dbReference type="Proteomes" id="UP000243535">
    <property type="component" value="Unassembled WGS sequence"/>
</dbReference>
<dbReference type="RefSeq" id="WP_055433373.1">
    <property type="nucleotide sequence ID" value="NZ_CYHA01000001.1"/>
</dbReference>
<feature type="signal peptide" evidence="1">
    <location>
        <begin position="1"/>
        <end position="19"/>
    </location>
</feature>
<dbReference type="EMBL" id="CYHA01000001">
    <property type="protein sequence ID" value="CUA82007.1"/>
    <property type="molecule type" value="Genomic_DNA"/>
</dbReference>
<evidence type="ECO:0000313" key="2">
    <source>
        <dbReference type="EMBL" id="CUA82007.1"/>
    </source>
</evidence>